<evidence type="ECO:0000256" key="1">
    <source>
        <dbReference type="SAM" id="MobiDB-lite"/>
    </source>
</evidence>
<organism evidence="2 3">
    <name type="scientific">Teichococcus oryzae</name>
    <dbReference type="NCBI Taxonomy" id="1608942"/>
    <lineage>
        <taxon>Bacteria</taxon>
        <taxon>Pseudomonadati</taxon>
        <taxon>Pseudomonadota</taxon>
        <taxon>Alphaproteobacteria</taxon>
        <taxon>Acetobacterales</taxon>
        <taxon>Roseomonadaceae</taxon>
        <taxon>Roseomonas</taxon>
    </lineage>
</organism>
<comment type="caution">
    <text evidence="2">The sequence shown here is derived from an EMBL/GenBank/DDBJ whole genome shotgun (WGS) entry which is preliminary data.</text>
</comment>
<dbReference type="AlphaFoldDB" id="A0A5B2TFM7"/>
<dbReference type="EMBL" id="VUKA01000005">
    <property type="protein sequence ID" value="KAA2212934.1"/>
    <property type="molecule type" value="Genomic_DNA"/>
</dbReference>
<dbReference type="RefSeq" id="WP_149812550.1">
    <property type="nucleotide sequence ID" value="NZ_VUKA01000005.1"/>
</dbReference>
<protein>
    <submittedName>
        <fullName evidence="2">DUF2934 domain-containing protein</fullName>
    </submittedName>
</protein>
<dbReference type="Proteomes" id="UP000322110">
    <property type="component" value="Unassembled WGS sequence"/>
</dbReference>
<gene>
    <name evidence="2" type="ORF">F0Q34_12470</name>
</gene>
<reference evidence="2 3" key="1">
    <citation type="journal article" date="2015" name="Int. J. Syst. Evol. Microbiol.">
        <title>Roseomonas oryzae sp. nov., isolated from paddy rhizosphere soil.</title>
        <authorList>
            <person name="Ramaprasad E.V."/>
            <person name="Sasikala Ch."/>
            <person name="Ramana Ch.V."/>
        </authorList>
    </citation>
    <scope>NUCLEOTIDE SEQUENCE [LARGE SCALE GENOMIC DNA]</scope>
    <source>
        <strain evidence="2 3">KCTC 42542</strain>
    </source>
</reference>
<dbReference type="InterPro" id="IPR021327">
    <property type="entry name" value="DUF2934"/>
</dbReference>
<keyword evidence="3" id="KW-1185">Reference proteome</keyword>
<evidence type="ECO:0000313" key="3">
    <source>
        <dbReference type="Proteomes" id="UP000322110"/>
    </source>
</evidence>
<accession>A0A5B2TFM7</accession>
<evidence type="ECO:0000313" key="2">
    <source>
        <dbReference type="EMBL" id="KAA2212934.1"/>
    </source>
</evidence>
<proteinExistence type="predicted"/>
<dbReference type="OrthoDB" id="9811127at2"/>
<sequence>MPDPDTDEQRIRERAYLLWLEEGCPEGRAEAHWEAACRQDAEREAYVDGEGAESFPASDPPSHTPVMRAGRGAG</sequence>
<dbReference type="Pfam" id="PF11154">
    <property type="entry name" value="DUF2934"/>
    <property type="match status" value="1"/>
</dbReference>
<name>A0A5B2TFM7_9PROT</name>
<feature type="region of interest" description="Disordered" evidence="1">
    <location>
        <begin position="44"/>
        <end position="74"/>
    </location>
</feature>